<dbReference type="GO" id="GO:0097020">
    <property type="term" value="F:COPII receptor activity"/>
    <property type="evidence" value="ECO:0007669"/>
    <property type="project" value="InterPro"/>
</dbReference>
<evidence type="ECO:0000256" key="6">
    <source>
        <dbReference type="SAM" id="Phobius"/>
    </source>
</evidence>
<accession>A0A109UYM6</accession>
<proteinExistence type="inferred from homology"/>
<comment type="similarity">
    <text evidence="2">Belongs to the SVP26 family.</text>
</comment>
<sequence length="221" mass="25426">MFLQLLALCGTILGFLFLTLSIASGLYYLSELIEEYSEPTRRFLTKAIYVIVGLHVLLLFDGFPILLTFFSIASYFIHYQNLKQFPFVSLSSPTFICTCILVALNHYFWLRHFNDVEIPPQYLSDPMYMPRKKASFTEVTSFFAICIWFIPFSLFVSLSAGENILPTTMGKKNDDYDSSNMMRRKASSLVKVIIDSVREYFSKIASVVGIRSHRTQDHLTL</sequence>
<dbReference type="GO" id="GO:0005789">
    <property type="term" value="C:endoplasmic reticulum membrane"/>
    <property type="evidence" value="ECO:0007669"/>
    <property type="project" value="TreeGrafter"/>
</dbReference>
<name>A0A109UYM6_9SACH</name>
<keyword evidence="8" id="KW-1185">Reference proteome</keyword>
<dbReference type="OrthoDB" id="28257at2759"/>
<evidence type="ECO:0000256" key="3">
    <source>
        <dbReference type="ARBA" id="ARBA00022692"/>
    </source>
</evidence>
<feature type="transmembrane region" description="Helical" evidence="6">
    <location>
        <begin position="85"/>
        <end position="109"/>
    </location>
</feature>
<protein>
    <submittedName>
        <fullName evidence="7">HCL298Wp</fullName>
    </submittedName>
</protein>
<comment type="subcellular location">
    <subcellularLocation>
        <location evidence="1">Membrane</location>
        <topology evidence="1">Multi-pass membrane protein</topology>
    </subcellularLocation>
</comment>
<dbReference type="GeneID" id="28723071"/>
<dbReference type="PANTHER" id="PTHR13144:SF0">
    <property type="entry name" value="PROTEIN TEX261"/>
    <property type="match status" value="1"/>
</dbReference>
<dbReference type="RefSeq" id="XP_017986849.1">
    <property type="nucleotide sequence ID" value="XM_018131263.1"/>
</dbReference>
<reference evidence="7 8" key="1">
    <citation type="submission" date="2016-01" db="EMBL/GenBank/DDBJ databases">
        <title>Genome sequence of the yeast Holleya sinecauda.</title>
        <authorList>
            <person name="Dietrich F.S."/>
        </authorList>
    </citation>
    <scope>NUCLEOTIDE SEQUENCE [LARGE SCALE GENOMIC DNA]</scope>
    <source>
        <strain evidence="7 8">ATCC 58844</strain>
    </source>
</reference>
<keyword evidence="4 6" id="KW-1133">Transmembrane helix</keyword>
<evidence type="ECO:0000313" key="8">
    <source>
        <dbReference type="Proteomes" id="UP000243052"/>
    </source>
</evidence>
<evidence type="ECO:0000256" key="4">
    <source>
        <dbReference type="ARBA" id="ARBA00022989"/>
    </source>
</evidence>
<dbReference type="GO" id="GO:0000139">
    <property type="term" value="C:Golgi membrane"/>
    <property type="evidence" value="ECO:0007669"/>
    <property type="project" value="TreeGrafter"/>
</dbReference>
<dbReference type="EMBL" id="CP014243">
    <property type="protein sequence ID" value="AMD19853.1"/>
    <property type="molecule type" value="Genomic_DNA"/>
</dbReference>
<dbReference type="AlphaFoldDB" id="A0A109UYM6"/>
<evidence type="ECO:0000256" key="2">
    <source>
        <dbReference type="ARBA" id="ARBA00008096"/>
    </source>
</evidence>
<feature type="transmembrane region" description="Helical" evidence="6">
    <location>
        <begin position="139"/>
        <end position="161"/>
    </location>
</feature>
<dbReference type="GO" id="GO:0006888">
    <property type="term" value="P:endoplasmic reticulum to Golgi vesicle-mediated transport"/>
    <property type="evidence" value="ECO:0007669"/>
    <property type="project" value="InterPro"/>
</dbReference>
<gene>
    <name evidence="7" type="ORF">AW171_hschr31707</name>
</gene>
<dbReference type="PANTHER" id="PTHR13144">
    <property type="entry name" value="TEX261 PROTEIN"/>
    <property type="match status" value="1"/>
</dbReference>
<dbReference type="Pfam" id="PF04148">
    <property type="entry name" value="Erv26"/>
    <property type="match status" value="1"/>
</dbReference>
<dbReference type="STRING" id="45286.A0A109UYM6"/>
<dbReference type="InterPro" id="IPR007277">
    <property type="entry name" value="Svp26/Tex261"/>
</dbReference>
<evidence type="ECO:0000256" key="5">
    <source>
        <dbReference type="ARBA" id="ARBA00023136"/>
    </source>
</evidence>
<evidence type="ECO:0000313" key="7">
    <source>
        <dbReference type="EMBL" id="AMD19853.1"/>
    </source>
</evidence>
<dbReference type="Proteomes" id="UP000243052">
    <property type="component" value="Chromosome iii"/>
</dbReference>
<keyword evidence="5 6" id="KW-0472">Membrane</keyword>
<keyword evidence="3 6" id="KW-0812">Transmembrane</keyword>
<dbReference type="GO" id="GO:0030134">
    <property type="term" value="C:COPII-coated ER to Golgi transport vesicle"/>
    <property type="evidence" value="ECO:0007669"/>
    <property type="project" value="TreeGrafter"/>
</dbReference>
<feature type="transmembrane region" description="Helical" evidence="6">
    <location>
        <begin position="47"/>
        <end position="73"/>
    </location>
</feature>
<evidence type="ECO:0000256" key="1">
    <source>
        <dbReference type="ARBA" id="ARBA00004141"/>
    </source>
</evidence>
<organism evidence="7 8">
    <name type="scientific">Eremothecium sinecaudum</name>
    <dbReference type="NCBI Taxonomy" id="45286"/>
    <lineage>
        <taxon>Eukaryota</taxon>
        <taxon>Fungi</taxon>
        <taxon>Dikarya</taxon>
        <taxon>Ascomycota</taxon>
        <taxon>Saccharomycotina</taxon>
        <taxon>Saccharomycetes</taxon>
        <taxon>Saccharomycetales</taxon>
        <taxon>Saccharomycetaceae</taxon>
        <taxon>Eremothecium</taxon>
    </lineage>
</organism>